<reference evidence="1 2" key="1">
    <citation type="journal article" date="2006" name="Nature">
        <title>Global trends of whole-genome duplications revealed by the ciliate Paramecium tetraurelia.</title>
        <authorList>
            <consortium name="Genoscope"/>
            <person name="Aury J.-M."/>
            <person name="Jaillon O."/>
            <person name="Duret L."/>
            <person name="Noel B."/>
            <person name="Jubin C."/>
            <person name="Porcel B.M."/>
            <person name="Segurens B."/>
            <person name="Daubin V."/>
            <person name="Anthouard V."/>
            <person name="Aiach N."/>
            <person name="Arnaiz O."/>
            <person name="Billaut A."/>
            <person name="Beisson J."/>
            <person name="Blanc I."/>
            <person name="Bouhouche K."/>
            <person name="Camara F."/>
            <person name="Duharcourt S."/>
            <person name="Guigo R."/>
            <person name="Gogendeau D."/>
            <person name="Katinka M."/>
            <person name="Keller A.-M."/>
            <person name="Kissmehl R."/>
            <person name="Klotz C."/>
            <person name="Koll F."/>
            <person name="Le Moue A."/>
            <person name="Lepere C."/>
            <person name="Malinsky S."/>
            <person name="Nowacki M."/>
            <person name="Nowak J.K."/>
            <person name="Plattner H."/>
            <person name="Poulain J."/>
            <person name="Ruiz F."/>
            <person name="Serrano V."/>
            <person name="Zagulski M."/>
            <person name="Dessen P."/>
            <person name="Betermier M."/>
            <person name="Weissenbach J."/>
            <person name="Scarpelli C."/>
            <person name="Schachter V."/>
            <person name="Sperling L."/>
            <person name="Meyer E."/>
            <person name="Cohen J."/>
            <person name="Wincker P."/>
        </authorList>
    </citation>
    <scope>NUCLEOTIDE SEQUENCE [LARGE SCALE GENOMIC DNA]</scope>
    <source>
        <strain evidence="1 2">Stock d4-2</strain>
    </source>
</reference>
<sequence>MRNLTSQLALLSTWLQKSLPDKVILTKLIYGPLEF</sequence>
<dbReference type="InParanoid" id="A0E2S0"/>
<dbReference type="GeneID" id="76803720"/>
<proteinExistence type="predicted"/>
<name>A0E2S0_PARTE</name>
<accession>A0E2S0</accession>
<dbReference type="EMBL" id="CT868655">
    <property type="protein sequence ID" value="CAK89587.1"/>
    <property type="molecule type" value="Genomic_DNA"/>
</dbReference>
<protein>
    <submittedName>
        <fullName evidence="1">Uncharacterized protein</fullName>
    </submittedName>
</protein>
<organism evidence="1 2">
    <name type="scientific">Paramecium tetraurelia</name>
    <dbReference type="NCBI Taxonomy" id="5888"/>
    <lineage>
        <taxon>Eukaryota</taxon>
        <taxon>Sar</taxon>
        <taxon>Alveolata</taxon>
        <taxon>Ciliophora</taxon>
        <taxon>Intramacronucleata</taxon>
        <taxon>Oligohymenophorea</taxon>
        <taxon>Peniculida</taxon>
        <taxon>Parameciidae</taxon>
        <taxon>Paramecium</taxon>
    </lineage>
</organism>
<dbReference type="HOGENOM" id="CLU_3369541_0_0_1"/>
<evidence type="ECO:0000313" key="2">
    <source>
        <dbReference type="Proteomes" id="UP000000600"/>
    </source>
</evidence>
<dbReference type="RefSeq" id="XP_052287160.1">
    <property type="nucleotide sequence ID" value="XM_052431184.1"/>
</dbReference>
<evidence type="ECO:0000313" key="1">
    <source>
        <dbReference type="EMBL" id="CAK89587.1"/>
    </source>
</evidence>
<keyword evidence="2" id="KW-1185">Reference proteome</keyword>
<gene>
    <name evidence="1" type="ORF">GSPATT00022759001</name>
</gene>
<dbReference type="Proteomes" id="UP000000600">
    <property type="component" value="Unassembled WGS sequence"/>
</dbReference>
<dbReference type="AlphaFoldDB" id="A0E2S0"/>